<dbReference type="Gene3D" id="3.30.420.140">
    <property type="entry name" value="YqgF/RNase H-like domain"/>
    <property type="match status" value="1"/>
</dbReference>
<dbReference type="EMBL" id="PGXC01000004">
    <property type="protein sequence ID" value="PKK90853.1"/>
    <property type="molecule type" value="Genomic_DNA"/>
</dbReference>
<feature type="domain" description="YqgF/RNase H-like" evidence="1">
    <location>
        <begin position="7"/>
        <end position="99"/>
    </location>
</feature>
<dbReference type="InterPro" id="IPR037027">
    <property type="entry name" value="YqgF/RNaseH-like_dom_sf"/>
</dbReference>
<gene>
    <name evidence="2" type="ORF">CVV64_08205</name>
</gene>
<reference evidence="2 3" key="1">
    <citation type="journal article" date="2017" name="ISME J.">
        <title>Potential for microbial H2 and metal transformations associated with novel bacteria and archaea in deep terrestrial subsurface sediments.</title>
        <authorList>
            <person name="Hernsdorf A.W."/>
            <person name="Amano Y."/>
            <person name="Miyakawa K."/>
            <person name="Ise K."/>
            <person name="Suzuki Y."/>
            <person name="Anantharaman K."/>
            <person name="Probst A."/>
            <person name="Burstein D."/>
            <person name="Thomas B.C."/>
            <person name="Banfield J.F."/>
        </authorList>
    </citation>
    <scope>NUCLEOTIDE SEQUENCE [LARGE SCALE GENOMIC DNA]</scope>
    <source>
        <strain evidence="2">HGW-Wallbacteria-1</strain>
    </source>
</reference>
<organism evidence="2 3">
    <name type="scientific">Candidatus Wallbacteria bacterium HGW-Wallbacteria-1</name>
    <dbReference type="NCBI Taxonomy" id="2013854"/>
    <lineage>
        <taxon>Bacteria</taxon>
        <taxon>Candidatus Walliibacteriota</taxon>
    </lineage>
</organism>
<dbReference type="InterPro" id="IPR006641">
    <property type="entry name" value="YqgF/RNaseH-like_dom"/>
</dbReference>
<dbReference type="GO" id="GO:0006139">
    <property type="term" value="P:nucleobase-containing compound metabolic process"/>
    <property type="evidence" value="ECO:0007669"/>
    <property type="project" value="InterPro"/>
</dbReference>
<evidence type="ECO:0000259" key="1">
    <source>
        <dbReference type="SMART" id="SM00732"/>
    </source>
</evidence>
<dbReference type="Proteomes" id="UP000233256">
    <property type="component" value="Unassembled WGS sequence"/>
</dbReference>
<comment type="caution">
    <text evidence="2">The sequence shown here is derived from an EMBL/GenBank/DDBJ whole genome shotgun (WGS) entry which is preliminary data.</text>
</comment>
<dbReference type="SMART" id="SM00732">
    <property type="entry name" value="YqgFc"/>
    <property type="match status" value="1"/>
</dbReference>
<dbReference type="AlphaFoldDB" id="A0A2N1PR83"/>
<protein>
    <submittedName>
        <fullName evidence="2">Resolvase</fullName>
    </submittedName>
</protein>
<name>A0A2N1PR83_9BACT</name>
<dbReference type="SUPFAM" id="SSF53098">
    <property type="entry name" value="Ribonuclease H-like"/>
    <property type="match status" value="1"/>
</dbReference>
<proteinExistence type="predicted"/>
<accession>A0A2N1PR83</accession>
<dbReference type="InterPro" id="IPR012337">
    <property type="entry name" value="RNaseH-like_sf"/>
</dbReference>
<evidence type="ECO:0000313" key="2">
    <source>
        <dbReference type="EMBL" id="PKK90853.1"/>
    </source>
</evidence>
<sequence>MKVVDSEDLLAIDPGRDKCGLALVNHGGDIRVVEIVPSSEIIEKIADFARSGLTRLVIGNGTYSRQLIADLGFFFKSLSDSFDSLSVFLIDERSSTLEARELYFEYNPPSGLRKLIPRGLLSPQGPIDQYAALVLARRFLNGHLTSKINF</sequence>
<evidence type="ECO:0000313" key="3">
    <source>
        <dbReference type="Proteomes" id="UP000233256"/>
    </source>
</evidence>